<evidence type="ECO:0000256" key="1">
    <source>
        <dbReference type="ARBA" id="ARBA00001275"/>
    </source>
</evidence>
<comment type="subcellular location">
    <subcellularLocation>
        <location evidence="3">Cytoplasm</location>
    </subcellularLocation>
</comment>
<evidence type="ECO:0000256" key="7">
    <source>
        <dbReference type="ARBA" id="ARBA00022676"/>
    </source>
</evidence>
<keyword evidence="8 12" id="KW-0808">Transferase</keyword>
<evidence type="ECO:0000256" key="11">
    <source>
        <dbReference type="ARBA" id="ARBA00025174"/>
    </source>
</evidence>
<dbReference type="AlphaFoldDB" id="A0A934WS73"/>
<dbReference type="FunFam" id="3.40.50.2000:FF:000153">
    <property type="entry name" value="Alpha-1,4 glucan phosphorylase"/>
    <property type="match status" value="1"/>
</dbReference>
<dbReference type="InterPro" id="IPR035090">
    <property type="entry name" value="Pyridoxal_P_attach_site"/>
</dbReference>
<evidence type="ECO:0000313" key="13">
    <source>
        <dbReference type="EMBL" id="MBK6088955.1"/>
    </source>
</evidence>
<dbReference type="EC" id="2.4.1.1" evidence="12"/>
<dbReference type="GO" id="GO:0005980">
    <property type="term" value="P:glycogen catabolic process"/>
    <property type="evidence" value="ECO:0007669"/>
    <property type="project" value="TreeGrafter"/>
</dbReference>
<evidence type="ECO:0000256" key="3">
    <source>
        <dbReference type="ARBA" id="ARBA00004496"/>
    </source>
</evidence>
<evidence type="ECO:0000256" key="5">
    <source>
        <dbReference type="ARBA" id="ARBA00022490"/>
    </source>
</evidence>
<dbReference type="InterPro" id="IPR000811">
    <property type="entry name" value="Glyco_trans_35"/>
</dbReference>
<keyword evidence="9 12" id="KW-0663">Pyridoxal phosphate</keyword>
<keyword evidence="10 12" id="KW-0119">Carbohydrate metabolism</keyword>
<comment type="catalytic activity">
    <reaction evidence="1 12">
        <text>[(1-&gt;4)-alpha-D-glucosyl](n) + phosphate = [(1-&gt;4)-alpha-D-glucosyl](n-1) + alpha-D-glucose 1-phosphate</text>
        <dbReference type="Rhea" id="RHEA:41732"/>
        <dbReference type="Rhea" id="RHEA-COMP:9584"/>
        <dbReference type="Rhea" id="RHEA-COMP:9586"/>
        <dbReference type="ChEBI" id="CHEBI:15444"/>
        <dbReference type="ChEBI" id="CHEBI:43474"/>
        <dbReference type="ChEBI" id="CHEBI:58601"/>
        <dbReference type="EC" id="2.4.1.1"/>
    </reaction>
</comment>
<comment type="function">
    <text evidence="12">Allosteric enzyme that catalyzes the rate-limiting step in glycogen catabolism, the phosphorolytic cleavage of glycogen to produce glucose-1-phosphate, and plays a central role in maintaining cellular and organismal glucose homeostasis.</text>
</comment>
<dbReference type="Proteomes" id="UP000633365">
    <property type="component" value="Unassembled WGS sequence"/>
</dbReference>
<evidence type="ECO:0000256" key="12">
    <source>
        <dbReference type="RuleBase" id="RU000587"/>
    </source>
</evidence>
<dbReference type="Pfam" id="PF00343">
    <property type="entry name" value="Phosphorylase"/>
    <property type="match status" value="1"/>
</dbReference>
<sequence>KEKNDAENISKVLYPNDNKYEGKVLRLKQQYFFCSASLQDIIRRYKAKHGNDFSFFAKENAIQLNDTHPVSCVPELVRLLQIEGMTFDEAFEIARKTCSYTNHTVLGEALEKWPADLMNQVIPVIYDIIALIANKCQEELTAKGVSEDKKAKMRIIDGNVVHMARLATYAGTYVNGVAQLHTEILKRDLLKEWYEVYPERFLNKTNGITQRRWLGLCNPELSELITKKVGSDEWLTDLSKLSVLNKCLDARTINKFNDIKATKKKQLAEYIKKMDGYDINPDTIFDVQVKRLHEYKRQLLNAFSIMAIYFRLKEGKLPNWTPTTFIFGAKAAPGYARAKAIIKYITEIANLVNNDPDTKDKLQVYFISNYNVSYAEKIVVAADISEQTSTAGLEASGTGNMKFMLNGAVTLGTWDGANIEIAECAGEENEYIFG</sequence>
<reference evidence="13" key="1">
    <citation type="submission" date="2021-01" db="EMBL/GenBank/DDBJ databases">
        <title>Genome public.</title>
        <authorList>
            <person name="Liu C."/>
            <person name="Sun Q."/>
        </authorList>
    </citation>
    <scope>NUCLEOTIDE SEQUENCE</scope>
    <source>
        <strain evidence="13">M6</strain>
    </source>
</reference>
<evidence type="ECO:0000256" key="8">
    <source>
        <dbReference type="ARBA" id="ARBA00022679"/>
    </source>
</evidence>
<dbReference type="PANTHER" id="PTHR11468">
    <property type="entry name" value="GLYCOGEN PHOSPHORYLASE"/>
    <property type="match status" value="1"/>
</dbReference>
<keyword evidence="5" id="KW-0963">Cytoplasm</keyword>
<keyword evidence="6" id="KW-0021">Allosteric enzyme</keyword>
<dbReference type="InterPro" id="IPR011833">
    <property type="entry name" value="Glycg_phsphrylas"/>
</dbReference>
<evidence type="ECO:0000313" key="14">
    <source>
        <dbReference type="Proteomes" id="UP000633365"/>
    </source>
</evidence>
<comment type="function">
    <text evidence="11">Phosphorylase is an important allosteric enzyme in carbohydrate metabolism. Enzymes from different sources differ in their regulatory mechanisms and in their natural substrates. However, all known phosphorylases share catalytic and structural properties.</text>
</comment>
<comment type="similarity">
    <text evidence="4 12">Belongs to the glycogen phosphorylase family.</text>
</comment>
<dbReference type="GO" id="GO:0008184">
    <property type="term" value="F:glycogen phosphorylase activity"/>
    <property type="evidence" value="ECO:0007669"/>
    <property type="project" value="InterPro"/>
</dbReference>
<protein>
    <recommendedName>
        <fullName evidence="12">Alpha-1,4 glucan phosphorylase</fullName>
        <ecNumber evidence="12">2.4.1.1</ecNumber>
    </recommendedName>
</protein>
<evidence type="ECO:0000256" key="2">
    <source>
        <dbReference type="ARBA" id="ARBA00001933"/>
    </source>
</evidence>
<feature type="non-terminal residue" evidence="13">
    <location>
        <position position="1"/>
    </location>
</feature>
<dbReference type="GO" id="GO:0030170">
    <property type="term" value="F:pyridoxal phosphate binding"/>
    <property type="evidence" value="ECO:0007669"/>
    <property type="project" value="InterPro"/>
</dbReference>
<accession>A0A934WS73</accession>
<dbReference type="PANTHER" id="PTHR11468:SF3">
    <property type="entry name" value="GLYCOGEN PHOSPHORYLASE, LIVER FORM"/>
    <property type="match status" value="1"/>
</dbReference>
<proteinExistence type="inferred from homology"/>
<dbReference type="SUPFAM" id="SSF53756">
    <property type="entry name" value="UDP-Glycosyltransferase/glycogen phosphorylase"/>
    <property type="match status" value="1"/>
</dbReference>
<keyword evidence="14" id="KW-1185">Reference proteome</keyword>
<dbReference type="RefSeq" id="WP_201427762.1">
    <property type="nucleotide sequence ID" value="NZ_JAEQMG010000102.1"/>
</dbReference>
<evidence type="ECO:0000256" key="9">
    <source>
        <dbReference type="ARBA" id="ARBA00022898"/>
    </source>
</evidence>
<feature type="non-terminal residue" evidence="13">
    <location>
        <position position="434"/>
    </location>
</feature>
<comment type="caution">
    <text evidence="13">The sequence shown here is derived from an EMBL/GenBank/DDBJ whole genome shotgun (WGS) entry which is preliminary data.</text>
</comment>
<dbReference type="EMBL" id="JAEQMG010000102">
    <property type="protein sequence ID" value="MBK6088955.1"/>
    <property type="molecule type" value="Genomic_DNA"/>
</dbReference>
<evidence type="ECO:0000256" key="10">
    <source>
        <dbReference type="ARBA" id="ARBA00023277"/>
    </source>
</evidence>
<dbReference type="GO" id="GO:0005737">
    <property type="term" value="C:cytoplasm"/>
    <property type="evidence" value="ECO:0007669"/>
    <property type="project" value="UniProtKB-SubCell"/>
</dbReference>
<dbReference type="NCBIfam" id="TIGR02093">
    <property type="entry name" value="P_ylase"/>
    <property type="match status" value="1"/>
</dbReference>
<keyword evidence="7 12" id="KW-0328">Glycosyltransferase</keyword>
<dbReference type="PROSITE" id="PS00102">
    <property type="entry name" value="PHOSPHORYLASE"/>
    <property type="match status" value="1"/>
</dbReference>
<comment type="cofactor">
    <cofactor evidence="2 12">
        <name>pyridoxal 5'-phosphate</name>
        <dbReference type="ChEBI" id="CHEBI:597326"/>
    </cofactor>
</comment>
<gene>
    <name evidence="13" type="primary">glgP</name>
    <name evidence="13" type="ORF">JKK62_09920</name>
</gene>
<organism evidence="13 14">
    <name type="scientific">Ruminococcus difficilis</name>
    <dbReference type="NCBI Taxonomy" id="2763069"/>
    <lineage>
        <taxon>Bacteria</taxon>
        <taxon>Bacillati</taxon>
        <taxon>Bacillota</taxon>
        <taxon>Clostridia</taxon>
        <taxon>Eubacteriales</taxon>
        <taxon>Oscillospiraceae</taxon>
        <taxon>Ruminococcus</taxon>
    </lineage>
</organism>
<evidence type="ECO:0000256" key="4">
    <source>
        <dbReference type="ARBA" id="ARBA00006047"/>
    </source>
</evidence>
<name>A0A934WS73_9FIRM</name>
<dbReference type="Gene3D" id="3.40.50.2000">
    <property type="entry name" value="Glycogen Phosphorylase B"/>
    <property type="match status" value="2"/>
</dbReference>
<evidence type="ECO:0000256" key="6">
    <source>
        <dbReference type="ARBA" id="ARBA00022533"/>
    </source>
</evidence>
<dbReference type="FunFam" id="3.40.50.2000:FF:000003">
    <property type="entry name" value="Alpha-1,4 glucan phosphorylase"/>
    <property type="match status" value="1"/>
</dbReference>